<evidence type="ECO:0000313" key="2">
    <source>
        <dbReference type="Proteomes" id="UP000050794"/>
    </source>
</evidence>
<evidence type="ECO:0000313" key="1">
    <source>
        <dbReference type="EMBL" id="VDM41338.1"/>
    </source>
</evidence>
<accession>A0A183UNE7</accession>
<dbReference type="EMBL" id="UYWY01020362">
    <property type="protein sequence ID" value="VDM41338.1"/>
    <property type="molecule type" value="Genomic_DNA"/>
</dbReference>
<keyword evidence="2" id="KW-1185">Reference proteome</keyword>
<reference evidence="1 2" key="2">
    <citation type="submission" date="2018-11" db="EMBL/GenBank/DDBJ databases">
        <authorList>
            <consortium name="Pathogen Informatics"/>
        </authorList>
    </citation>
    <scope>NUCLEOTIDE SEQUENCE [LARGE SCALE GENOMIC DNA]</scope>
</reference>
<organism evidence="2 3">
    <name type="scientific">Toxocara canis</name>
    <name type="common">Canine roundworm</name>
    <dbReference type="NCBI Taxonomy" id="6265"/>
    <lineage>
        <taxon>Eukaryota</taxon>
        <taxon>Metazoa</taxon>
        <taxon>Ecdysozoa</taxon>
        <taxon>Nematoda</taxon>
        <taxon>Chromadorea</taxon>
        <taxon>Rhabditida</taxon>
        <taxon>Spirurina</taxon>
        <taxon>Ascaridomorpha</taxon>
        <taxon>Ascaridoidea</taxon>
        <taxon>Toxocaridae</taxon>
        <taxon>Toxocara</taxon>
    </lineage>
</organism>
<sequence>MISSGAVIQFYDRHFNKTEAHIAMGGQRLSSISFDASRWRTQLNTLLNTICSSMHSTIRRKRHNK</sequence>
<reference evidence="3" key="1">
    <citation type="submission" date="2016-06" db="UniProtKB">
        <authorList>
            <consortium name="WormBaseParasite"/>
        </authorList>
    </citation>
    <scope>IDENTIFICATION</scope>
</reference>
<gene>
    <name evidence="1" type="ORF">TCNE_LOCUS10017</name>
</gene>
<name>A0A183UNE7_TOXCA</name>
<evidence type="ECO:0000313" key="3">
    <source>
        <dbReference type="WBParaSite" id="TCNE_0001001701-mRNA-1"/>
    </source>
</evidence>
<dbReference type="WBParaSite" id="TCNE_0001001701-mRNA-1">
    <property type="protein sequence ID" value="TCNE_0001001701-mRNA-1"/>
    <property type="gene ID" value="TCNE_0001001701"/>
</dbReference>
<proteinExistence type="predicted"/>
<dbReference type="AlphaFoldDB" id="A0A183UNE7"/>
<dbReference type="Proteomes" id="UP000050794">
    <property type="component" value="Unassembled WGS sequence"/>
</dbReference>
<protein>
    <submittedName>
        <fullName evidence="1 3">Uncharacterized protein</fullName>
    </submittedName>
</protein>